<name>A0A7S3R2F7_DUNTE</name>
<gene>
    <name evidence="1" type="ORF">DTER00134_LOCUS14901</name>
</gene>
<accession>A0A7S3R2F7</accession>
<protein>
    <submittedName>
        <fullName evidence="1">Uncharacterized protein</fullName>
    </submittedName>
</protein>
<dbReference type="EMBL" id="HBIP01024753">
    <property type="protein sequence ID" value="CAE0499828.1"/>
    <property type="molecule type" value="Transcribed_RNA"/>
</dbReference>
<proteinExistence type="predicted"/>
<organism evidence="1">
    <name type="scientific">Dunaliella tertiolecta</name>
    <name type="common">Green alga</name>
    <dbReference type="NCBI Taxonomy" id="3047"/>
    <lineage>
        <taxon>Eukaryota</taxon>
        <taxon>Viridiplantae</taxon>
        <taxon>Chlorophyta</taxon>
        <taxon>core chlorophytes</taxon>
        <taxon>Chlorophyceae</taxon>
        <taxon>CS clade</taxon>
        <taxon>Chlamydomonadales</taxon>
        <taxon>Dunaliellaceae</taxon>
        <taxon>Dunaliella</taxon>
    </lineage>
</organism>
<evidence type="ECO:0000313" key="1">
    <source>
        <dbReference type="EMBL" id="CAE0499828.1"/>
    </source>
</evidence>
<reference evidence="1" key="1">
    <citation type="submission" date="2021-01" db="EMBL/GenBank/DDBJ databases">
        <authorList>
            <person name="Corre E."/>
            <person name="Pelletier E."/>
            <person name="Niang G."/>
            <person name="Scheremetjew M."/>
            <person name="Finn R."/>
            <person name="Kale V."/>
            <person name="Holt S."/>
            <person name="Cochrane G."/>
            <person name="Meng A."/>
            <person name="Brown T."/>
            <person name="Cohen L."/>
        </authorList>
    </citation>
    <scope>NUCLEOTIDE SEQUENCE</scope>
    <source>
        <strain evidence="1">CCMP1320</strain>
    </source>
</reference>
<dbReference type="AlphaFoldDB" id="A0A7S3R2F7"/>
<sequence>MRFMMEQVALEASCQTCFENVKSNRFFDEFHSASLPLGIQVGGSIAKMQKVRNARLSYFDVEDAERPGHSRPVQTMRRMHCARPPCVCVGMQAAPSVDVTVFWELSCPICGCFCLGNLYKPNSQDSSSTCSTNLFKRTHLSPGLGEVLPLIEPTHP</sequence>